<evidence type="ECO:0000256" key="4">
    <source>
        <dbReference type="ARBA" id="ARBA00023014"/>
    </source>
</evidence>
<feature type="domain" description="4Fe-4S ferredoxin-type" evidence="5">
    <location>
        <begin position="93"/>
        <end position="123"/>
    </location>
</feature>
<dbReference type="GO" id="GO:0046872">
    <property type="term" value="F:metal ion binding"/>
    <property type="evidence" value="ECO:0007669"/>
    <property type="project" value="UniProtKB-KW"/>
</dbReference>
<keyword evidence="3" id="KW-0408">Iron</keyword>
<comment type="caution">
    <text evidence="6">The sequence shown here is derived from an EMBL/GenBank/DDBJ whole genome shotgun (WGS) entry which is preliminary data.</text>
</comment>
<dbReference type="Gene3D" id="3.30.70.20">
    <property type="match status" value="2"/>
</dbReference>
<proteinExistence type="predicted"/>
<organism evidence="6 7">
    <name type="scientific">Gordonibacter massiliensis</name>
    <name type="common">ex Traore et al. 2017</name>
    <dbReference type="NCBI Taxonomy" id="1841863"/>
    <lineage>
        <taxon>Bacteria</taxon>
        <taxon>Bacillati</taxon>
        <taxon>Actinomycetota</taxon>
        <taxon>Coriobacteriia</taxon>
        <taxon>Eggerthellales</taxon>
        <taxon>Eggerthellaceae</taxon>
        <taxon>Gordonibacter</taxon>
    </lineage>
</organism>
<feature type="domain" description="4Fe-4S ferredoxin-type" evidence="5">
    <location>
        <begin position="8"/>
        <end position="37"/>
    </location>
</feature>
<dbReference type="Pfam" id="PF13247">
    <property type="entry name" value="Fer4_11"/>
    <property type="match status" value="2"/>
</dbReference>
<keyword evidence="7" id="KW-1185">Reference proteome</keyword>
<reference evidence="6 7" key="1">
    <citation type="submission" date="2020-08" db="EMBL/GenBank/DDBJ databases">
        <authorList>
            <person name="Liu C."/>
            <person name="Sun Q."/>
        </authorList>
    </citation>
    <scope>NUCLEOTIDE SEQUENCE [LARGE SCALE GENOMIC DNA]</scope>
    <source>
        <strain evidence="6 7">N22</strain>
    </source>
</reference>
<evidence type="ECO:0000313" key="7">
    <source>
        <dbReference type="Proteomes" id="UP000587396"/>
    </source>
</evidence>
<dbReference type="AlphaFoldDB" id="A0A842JI84"/>
<accession>A0A842JI84</accession>
<dbReference type="PROSITE" id="PS51379">
    <property type="entry name" value="4FE4S_FER_2"/>
    <property type="match status" value="3"/>
</dbReference>
<dbReference type="Proteomes" id="UP000587396">
    <property type="component" value="Unassembled WGS sequence"/>
</dbReference>
<evidence type="ECO:0000259" key="5">
    <source>
        <dbReference type="PROSITE" id="PS51379"/>
    </source>
</evidence>
<keyword evidence="2" id="KW-0479">Metal-binding</keyword>
<dbReference type="PANTHER" id="PTHR43177">
    <property type="entry name" value="PROTEIN NRFC"/>
    <property type="match status" value="1"/>
</dbReference>
<dbReference type="InterPro" id="IPR017896">
    <property type="entry name" value="4Fe4S_Fe-S-bd"/>
</dbReference>
<evidence type="ECO:0000313" key="6">
    <source>
        <dbReference type="EMBL" id="MBC2888969.1"/>
    </source>
</evidence>
<sequence length="211" mass="22378">MGGIAMRCGFVVDTQRCTGCHTCSIACRMENNLPEGVWWTRVVTVGGERMDTPAGTFPNAAMSYYTLSCQHCANPACAAACPTGAAYRDEAAGTVRQDARACTGCGACLDACPYPGVRTLVEEEPRYSLPFAVGDACAPVHRGGTVEKCTMCAHRLERGLEPACVGACPARARFFGDFDDPASPVSRLAAERPSRLLSPEKGTEPSILYLA</sequence>
<feature type="domain" description="4Fe-4S ferredoxin-type" evidence="5">
    <location>
        <begin position="60"/>
        <end position="91"/>
    </location>
</feature>
<keyword evidence="1" id="KW-0004">4Fe-4S</keyword>
<dbReference type="PROSITE" id="PS00198">
    <property type="entry name" value="4FE4S_FER_1"/>
    <property type="match status" value="1"/>
</dbReference>
<dbReference type="SUPFAM" id="SSF54862">
    <property type="entry name" value="4Fe-4S ferredoxins"/>
    <property type="match status" value="1"/>
</dbReference>
<evidence type="ECO:0000256" key="1">
    <source>
        <dbReference type="ARBA" id="ARBA00022485"/>
    </source>
</evidence>
<dbReference type="GO" id="GO:0051539">
    <property type="term" value="F:4 iron, 4 sulfur cluster binding"/>
    <property type="evidence" value="ECO:0007669"/>
    <property type="project" value="UniProtKB-KW"/>
</dbReference>
<dbReference type="InterPro" id="IPR017900">
    <property type="entry name" value="4Fe4S_Fe_S_CS"/>
</dbReference>
<evidence type="ECO:0000256" key="3">
    <source>
        <dbReference type="ARBA" id="ARBA00023004"/>
    </source>
</evidence>
<dbReference type="PANTHER" id="PTHR43177:SF3">
    <property type="entry name" value="PROTEIN NRFC HOMOLOG"/>
    <property type="match status" value="1"/>
</dbReference>
<evidence type="ECO:0000256" key="2">
    <source>
        <dbReference type="ARBA" id="ARBA00022723"/>
    </source>
</evidence>
<dbReference type="InterPro" id="IPR050954">
    <property type="entry name" value="ET_IronSulfur_Cluster-Binding"/>
</dbReference>
<gene>
    <name evidence="6" type="ORF">H7313_06355</name>
</gene>
<protein>
    <submittedName>
        <fullName evidence="6">4Fe-4S dicluster domain-containing protein</fullName>
    </submittedName>
</protein>
<keyword evidence="4" id="KW-0411">Iron-sulfur</keyword>
<dbReference type="CDD" id="cd10551">
    <property type="entry name" value="PsrB"/>
    <property type="match status" value="1"/>
</dbReference>
<name>A0A842JI84_9ACTN</name>
<dbReference type="EMBL" id="JACMSE010000003">
    <property type="protein sequence ID" value="MBC2888969.1"/>
    <property type="molecule type" value="Genomic_DNA"/>
</dbReference>